<dbReference type="Proteomes" id="UP000424527">
    <property type="component" value="Unassembled WGS sequence"/>
</dbReference>
<dbReference type="Gene3D" id="3.10.110.10">
    <property type="entry name" value="Ubiquitin Conjugating Enzyme"/>
    <property type="match status" value="1"/>
</dbReference>
<dbReference type="GO" id="GO:0005524">
    <property type="term" value="F:ATP binding"/>
    <property type="evidence" value="ECO:0007669"/>
    <property type="project" value="UniProtKB-KW"/>
</dbReference>
<keyword evidence="5" id="KW-0067">ATP-binding</keyword>
<dbReference type="SUPFAM" id="SSF54495">
    <property type="entry name" value="UBC-like"/>
    <property type="match status" value="1"/>
</dbReference>
<evidence type="ECO:0000259" key="11">
    <source>
        <dbReference type="PROSITE" id="PS50127"/>
    </source>
</evidence>
<evidence type="ECO:0000256" key="1">
    <source>
        <dbReference type="ARBA" id="ARBA00012486"/>
    </source>
</evidence>
<protein>
    <recommendedName>
        <fullName evidence="6">Ubiquitin-conjugating enzyme E2 T</fullName>
        <ecNumber evidence="1">2.3.2.23</ecNumber>
    </recommendedName>
    <alternativeName>
        <fullName evidence="7">E2 ubiquitin-conjugating enzyme T</fullName>
    </alternativeName>
    <alternativeName>
        <fullName evidence="9">Ubiquitin carrier protein T</fullName>
    </alternativeName>
    <alternativeName>
        <fullName evidence="8">Ubiquitin-protein ligase T</fullName>
    </alternativeName>
</protein>
<organism evidence="12 13">
    <name type="scientific">Larimichthys crocea</name>
    <name type="common">Large yellow croaker</name>
    <name type="synonym">Pseudosciaena crocea</name>
    <dbReference type="NCBI Taxonomy" id="215358"/>
    <lineage>
        <taxon>Eukaryota</taxon>
        <taxon>Metazoa</taxon>
        <taxon>Chordata</taxon>
        <taxon>Craniata</taxon>
        <taxon>Vertebrata</taxon>
        <taxon>Euteleostomi</taxon>
        <taxon>Actinopterygii</taxon>
        <taxon>Neopterygii</taxon>
        <taxon>Teleostei</taxon>
        <taxon>Neoteleostei</taxon>
        <taxon>Acanthomorphata</taxon>
        <taxon>Eupercaria</taxon>
        <taxon>Sciaenidae</taxon>
        <taxon>Larimichthys</taxon>
    </lineage>
</organism>
<feature type="compositionally biased region" description="Basic and acidic residues" evidence="10">
    <location>
        <begin position="390"/>
        <end position="410"/>
    </location>
</feature>
<dbReference type="CDD" id="cd23805">
    <property type="entry name" value="UBCc_UBE2T"/>
    <property type="match status" value="1"/>
</dbReference>
<evidence type="ECO:0000256" key="7">
    <source>
        <dbReference type="ARBA" id="ARBA00076317"/>
    </source>
</evidence>
<keyword evidence="3" id="KW-0547">Nucleotide-binding</keyword>
<dbReference type="EMBL" id="REGW02000008">
    <property type="protein sequence ID" value="KAE8293515.1"/>
    <property type="molecule type" value="Genomic_DNA"/>
</dbReference>
<dbReference type="Pfam" id="PF00179">
    <property type="entry name" value="UQ_con"/>
    <property type="match status" value="1"/>
</dbReference>
<dbReference type="PANTHER" id="PTHR24067">
    <property type="entry name" value="UBIQUITIN-CONJUGATING ENZYME E2"/>
    <property type="match status" value="1"/>
</dbReference>
<dbReference type="GO" id="GO:0061631">
    <property type="term" value="F:ubiquitin conjugating enzyme activity"/>
    <property type="evidence" value="ECO:0007669"/>
    <property type="project" value="UniProtKB-EC"/>
</dbReference>
<dbReference type="InterPro" id="IPR041698">
    <property type="entry name" value="Methyltransf_25"/>
</dbReference>
<evidence type="ECO:0000256" key="6">
    <source>
        <dbReference type="ARBA" id="ARBA00072440"/>
    </source>
</evidence>
<dbReference type="Pfam" id="PF13649">
    <property type="entry name" value="Methyltransf_25"/>
    <property type="match status" value="1"/>
</dbReference>
<evidence type="ECO:0000256" key="10">
    <source>
        <dbReference type="SAM" id="MobiDB-lite"/>
    </source>
</evidence>
<dbReference type="AlphaFoldDB" id="A0A6G0IPR4"/>
<dbReference type="SUPFAM" id="SSF53335">
    <property type="entry name" value="S-adenosyl-L-methionine-dependent methyltransferases"/>
    <property type="match status" value="1"/>
</dbReference>
<evidence type="ECO:0000256" key="5">
    <source>
        <dbReference type="ARBA" id="ARBA00022840"/>
    </source>
</evidence>
<sequence length="410" mass="45739">MGKTVNQQLRTNKLLTDKLVMWAEKLGKQLGLPTRSVAGWLVSKFLTARNQVLEENAVQLSGIQPGDTVLELGHGPGLGLQAAAKLLTEPTGRLIGVDYSEYMHQMASERLKELVVSGKVTLHHCDVAAMPLADSTVDKVFHCNCYYFWPDLRKGATEIHRVMKPGGLMVTTLRLFHIATMAAKRVMPGENWHPEVYMAALRDSGFTDFAKAEENTMQRASRLKRELQMLSTEPPPGITCWQTEEKIDDLQAQIVGGTETPYEGGLFSLEIKVPERYPFEPPKIRFLTPIYHPNIDTSGRICHDALKLPPKGAWRPSLNISTVLTSIQLLMAEPNPDDPLMADISSEFKYNKPLFAEKAKKWTQEHAVQKNMGVVDGNKENTPGQKASSRKREAFGAQQHAEEPAKKTCL</sequence>
<evidence type="ECO:0000256" key="3">
    <source>
        <dbReference type="ARBA" id="ARBA00022741"/>
    </source>
</evidence>
<name>A0A6G0IPR4_LARCR</name>
<evidence type="ECO:0000256" key="2">
    <source>
        <dbReference type="ARBA" id="ARBA00022679"/>
    </source>
</evidence>
<evidence type="ECO:0000256" key="9">
    <source>
        <dbReference type="ARBA" id="ARBA00082133"/>
    </source>
</evidence>
<dbReference type="InterPro" id="IPR000608">
    <property type="entry name" value="UBC"/>
</dbReference>
<dbReference type="EC" id="2.3.2.23" evidence="1"/>
<proteinExistence type="predicted"/>
<evidence type="ECO:0000256" key="4">
    <source>
        <dbReference type="ARBA" id="ARBA00022786"/>
    </source>
</evidence>
<reference evidence="12 13" key="1">
    <citation type="submission" date="2019-07" db="EMBL/GenBank/DDBJ databases">
        <title>Chromosome genome assembly for large yellow croaker.</title>
        <authorList>
            <person name="Xiao S."/>
        </authorList>
    </citation>
    <scope>NUCLEOTIDE SEQUENCE [LARGE SCALE GENOMIC DNA]</scope>
    <source>
        <strain evidence="12">JMULYC20181020</strain>
        <tissue evidence="12">Muscle</tissue>
    </source>
</reference>
<feature type="domain" description="UBC core" evidence="11">
    <location>
        <begin position="218"/>
        <end position="368"/>
    </location>
</feature>
<feature type="region of interest" description="Disordered" evidence="10">
    <location>
        <begin position="369"/>
        <end position="410"/>
    </location>
</feature>
<gene>
    <name evidence="12" type="ORF">D5F01_LYC08627</name>
</gene>
<evidence type="ECO:0000313" key="13">
    <source>
        <dbReference type="Proteomes" id="UP000424527"/>
    </source>
</evidence>
<keyword evidence="2" id="KW-0808">Transferase</keyword>
<keyword evidence="4" id="KW-0833">Ubl conjugation pathway</keyword>
<dbReference type="CDD" id="cd02440">
    <property type="entry name" value="AdoMet_MTases"/>
    <property type="match status" value="1"/>
</dbReference>
<dbReference type="InterPro" id="IPR029063">
    <property type="entry name" value="SAM-dependent_MTases_sf"/>
</dbReference>
<dbReference type="PROSITE" id="PS50127">
    <property type="entry name" value="UBC_2"/>
    <property type="match status" value="1"/>
</dbReference>
<dbReference type="SMART" id="SM00212">
    <property type="entry name" value="UBCc"/>
    <property type="match status" value="1"/>
</dbReference>
<evidence type="ECO:0000313" key="12">
    <source>
        <dbReference type="EMBL" id="KAE8293515.1"/>
    </source>
</evidence>
<dbReference type="InterPro" id="IPR016135">
    <property type="entry name" value="UBQ-conjugating_enzyme/RWD"/>
</dbReference>
<dbReference type="FunFam" id="3.10.110.10:FF:000041">
    <property type="entry name" value="Ubiquitin-conjugating enzyme E2 T"/>
    <property type="match status" value="1"/>
</dbReference>
<dbReference type="InterPro" id="IPR050113">
    <property type="entry name" value="Ub_conjugating_enzyme"/>
</dbReference>
<comment type="caution">
    <text evidence="12">The sequence shown here is derived from an EMBL/GenBank/DDBJ whole genome shotgun (WGS) entry which is preliminary data.</text>
</comment>
<accession>A0A6G0IPR4</accession>
<keyword evidence="13" id="KW-1185">Reference proteome</keyword>
<evidence type="ECO:0000256" key="8">
    <source>
        <dbReference type="ARBA" id="ARBA00077509"/>
    </source>
</evidence>
<dbReference type="Gene3D" id="3.40.50.150">
    <property type="entry name" value="Vaccinia Virus protein VP39"/>
    <property type="match status" value="1"/>
</dbReference>